<name>A0A1L8GA62_XENLA</name>
<keyword evidence="1" id="KW-0175">Coiled coil</keyword>
<protein>
    <submittedName>
        <fullName evidence="4">Coiled-coil domain-containing protein 150 isoform X1</fullName>
    </submittedName>
</protein>
<dbReference type="AlphaFoldDB" id="A0A1L8GA62"/>
<dbReference type="Bgee" id="108716943">
    <property type="expression patterns" value="Expressed in stomach and 17 other cell types or tissues"/>
</dbReference>
<dbReference type="OMA" id="TCRYNPG"/>
<dbReference type="PaxDb" id="8355-A0A1L8GA62"/>
<dbReference type="Xenbase" id="XB-GENE-17340155">
    <property type="gene designation" value="ccdc150.L"/>
</dbReference>
<gene>
    <name evidence="4 5" type="primary">ccdc150.L</name>
</gene>
<evidence type="ECO:0000256" key="2">
    <source>
        <dbReference type="SAM" id="MobiDB-lite"/>
    </source>
</evidence>
<dbReference type="AGR" id="Xenbase:XB-GENE-17340155"/>
<dbReference type="PANTHER" id="PTHR35352">
    <property type="entry name" value="COILED-COIL DOMAIN-CONTAINING PROTEIN 150"/>
    <property type="match status" value="1"/>
</dbReference>
<feature type="coiled-coil region" evidence="1">
    <location>
        <begin position="134"/>
        <end position="298"/>
    </location>
</feature>
<feature type="coiled-coil region" evidence="1">
    <location>
        <begin position="334"/>
        <end position="368"/>
    </location>
</feature>
<feature type="region of interest" description="Disordered" evidence="2">
    <location>
        <begin position="854"/>
        <end position="882"/>
    </location>
</feature>
<dbReference type="PANTHER" id="PTHR35352:SF1">
    <property type="entry name" value="COILED-COIL DOMAIN-CONTAINING PROTEIN 150"/>
    <property type="match status" value="1"/>
</dbReference>
<dbReference type="GeneID" id="108716943"/>
<evidence type="ECO:0000313" key="4">
    <source>
        <dbReference type="RefSeq" id="XP_018119042.1"/>
    </source>
</evidence>
<evidence type="ECO:0000256" key="1">
    <source>
        <dbReference type="SAM" id="Coils"/>
    </source>
</evidence>
<reference evidence="4" key="1">
    <citation type="submission" date="2025-08" db="UniProtKB">
        <authorList>
            <consortium name="RefSeq"/>
        </authorList>
    </citation>
    <scope>IDENTIFICATION</scope>
    <source>
        <strain evidence="4">J_2021</strain>
        <tissue evidence="4">Erythrocytes</tissue>
    </source>
</reference>
<sequence length="1085" mass="125852">MTENVIFGSFKMMDRPVISPLNIHPTAPETFSVLQQRICVAEEQTESLISDLRALGVSSERFDCKDLENKKPADIMRPVSPLKARLAFTGDCDTLWKNCENLVNRMCHIESVMQTLKLSVFRMQTEMKLSPRHTAELEQRLNEVQEEYSLEIRDAQLQIMRLRQRLSSETEKREREEAAKERLSAALEIATATKTDVAIAAEEMKATKLRMNQRLRELQEQLSHEIALRSLLEEEQAVMLKNVHDMKQVVEDERAQVQELQQDCQQLRNDGQEVRERLQQQEEKIVKLEQLKMQLQADLEEGNSVISRLHEEVKSKQKCCDAQQTELKVIQADSVALREAAEKVQSLNQQLEIQCSELTTAVQKLTAKNVQLLATHKQEIKAQQETFTLKIQEQEMMLTAAKEALTAEIQDLQTHRTQLERELEVLRAEHTTCQKKAIHTEQKTATQRDLQDSTIARLRGDLESSLKEKVILENERDSLQNKLGKALNEFKEKKQNLEVELAEKKLELESVQSTLLAQEQENRRLLDRVATLEQSQNAQSQVEVLLHELMDSKNKLAYEKGKLQSTVEQLKSELQSFCDAQSENSQLRKRNTALETKYTQVNTDLGSCRIQLQRMESKLQQTQSFLLRKENDFTLAVQVRDEALREEKKLRALVEAAEEREKQNRLSMQQQLCDMQEERNRISSTLEKVLFSHTQLQQDLEKLQTELGRRDCEIAALLRDRTQSQKEIQKLQAELSEYQTRLLSIDTHQSGQLDPLHRAIEEARKDNGTLARSLDQALQENSILQGHVRELKKELQSKMEELDRLRQTEQNTKEEAHICEEKVEALKRQHQINLAASKKASRKEVTELKKALDSATAKSAELSQSNRELRRRQSALKQSAVEQREQIDHLKTQLTSHLESKACHRQSEKIQEIQTQLKHLKQVKEEYEKRNKEQSQHIQEFLAEVSSLRAEMATDSHKTQECMLRSELEKEMQLRMELDDKCKGLEERVQALQEEKEVMKQKLRDASAESEQISLNLEEAHNWFHSRFEERQTELLKNRQKKKSQPSIGCSEVPPDAAVSLWKTKQELKLMSRYDPTGVRHGESN</sequence>
<organism evidence="3 4">
    <name type="scientific">Xenopus laevis</name>
    <name type="common">African clawed frog</name>
    <dbReference type="NCBI Taxonomy" id="8355"/>
    <lineage>
        <taxon>Eukaryota</taxon>
        <taxon>Metazoa</taxon>
        <taxon>Chordata</taxon>
        <taxon>Craniata</taxon>
        <taxon>Vertebrata</taxon>
        <taxon>Euteleostomi</taxon>
        <taxon>Amphibia</taxon>
        <taxon>Batrachia</taxon>
        <taxon>Anura</taxon>
        <taxon>Pipoidea</taxon>
        <taxon>Pipidae</taxon>
        <taxon>Xenopodinae</taxon>
        <taxon>Xenopus</taxon>
        <taxon>Xenopus</taxon>
    </lineage>
</organism>
<dbReference type="CTD" id="108716943"/>
<dbReference type="InterPro" id="IPR038807">
    <property type="entry name" value="CCDC150"/>
</dbReference>
<dbReference type="RefSeq" id="XP_018119042.1">
    <property type="nucleotide sequence ID" value="XM_018263553.2"/>
</dbReference>
<keyword evidence="3" id="KW-1185">Reference proteome</keyword>
<dbReference type="STRING" id="8355.A0A1L8GA62"/>
<dbReference type="KEGG" id="xla:108716943"/>
<feature type="coiled-coil region" evidence="1">
    <location>
        <begin position="402"/>
        <end position="573"/>
    </location>
</feature>
<accession>A0A1L8GA62</accession>
<dbReference type="OrthoDB" id="416454at2759"/>
<evidence type="ECO:0000313" key="5">
    <source>
        <dbReference type="Xenbase" id="XB-GENE-17340155"/>
    </source>
</evidence>
<evidence type="ECO:0000313" key="3">
    <source>
        <dbReference type="Proteomes" id="UP000186698"/>
    </source>
</evidence>
<proteinExistence type="predicted"/>
<dbReference type="Proteomes" id="UP000186698">
    <property type="component" value="Chromosome 5L"/>
</dbReference>